<keyword evidence="1" id="KW-0560">Oxidoreductase</keyword>
<evidence type="ECO:0000313" key="3">
    <source>
        <dbReference type="EMBL" id="TPG28698.1"/>
    </source>
</evidence>
<dbReference type="InterPro" id="IPR016162">
    <property type="entry name" value="Ald_DH_N"/>
</dbReference>
<gene>
    <name evidence="3" type="ORF">EAH82_07850</name>
</gene>
<dbReference type="RefSeq" id="WP_140840459.1">
    <property type="nucleotide sequence ID" value="NZ_RCZI01000002.1"/>
</dbReference>
<dbReference type="AlphaFoldDB" id="A0A502DTG4"/>
<protein>
    <submittedName>
        <fullName evidence="3">Aldehyde dehydrogenase family protein</fullName>
    </submittedName>
</protein>
<proteinExistence type="predicted"/>
<evidence type="ECO:0000313" key="4">
    <source>
        <dbReference type="Proteomes" id="UP000319212"/>
    </source>
</evidence>
<dbReference type="EMBL" id="RCZI01000002">
    <property type="protein sequence ID" value="TPG28698.1"/>
    <property type="molecule type" value="Genomic_DNA"/>
</dbReference>
<feature type="domain" description="Aldehyde dehydrogenase" evidence="2">
    <location>
        <begin position="24"/>
        <end position="451"/>
    </location>
</feature>
<dbReference type="SUPFAM" id="SSF53720">
    <property type="entry name" value="ALDH-like"/>
    <property type="match status" value="1"/>
</dbReference>
<accession>A0A502DTG4</accession>
<dbReference type="Gene3D" id="3.40.605.10">
    <property type="entry name" value="Aldehyde Dehydrogenase, Chain A, domain 1"/>
    <property type="match status" value="1"/>
</dbReference>
<sequence length="472" mass="49940">MRHGEIQQNVRQYINGRWETSATTGVSVNPSDTREVVAEYARADRHQAELAVRAAADAFPHWARSTPQRRADVLDRIGSEILERRDALGLLIARETGKPLAEAVAEAVQAGRSVKYLAGEALRQGTGDSWGTRAMVRAGLQADVSQAPVGVVGLITPWSSPLAIPAAQVAEALAAGNSVVFKPAERVPACGWALADIVSRAALPAGTFNLLMGSGRELGQALVDSPQVQALSFVGSAAKAERLRVAATARRTRLRLDTGGLNTLVVLADADLAQAVDCAVQGAYGINGHRGSASSRIVVEAPLHDAFVARLRERLATLPVGHALDRDTALGPLPDATELARNLERVQLAQGEGAERVWGGEALTRATPGHYMSPALFLARPTHRIAREALFGPIACVLRAVDYEDALAIANDAPDALNAALCTQSLRHALHFRSHAAAATTLLNLPTTAADDAIDRRAAPFFSTARTGYLPA</sequence>
<dbReference type="InterPro" id="IPR016163">
    <property type="entry name" value="Ald_DH_C"/>
</dbReference>
<dbReference type="Proteomes" id="UP000319212">
    <property type="component" value="Unassembled WGS sequence"/>
</dbReference>
<dbReference type="GO" id="GO:0016620">
    <property type="term" value="F:oxidoreductase activity, acting on the aldehyde or oxo group of donors, NAD or NADP as acceptor"/>
    <property type="evidence" value="ECO:0007669"/>
    <property type="project" value="InterPro"/>
</dbReference>
<dbReference type="InterPro" id="IPR016161">
    <property type="entry name" value="Ald_DH/histidinol_DH"/>
</dbReference>
<name>A0A502DTG4_9BURK</name>
<dbReference type="InterPro" id="IPR015590">
    <property type="entry name" value="Aldehyde_DH_dom"/>
</dbReference>
<evidence type="ECO:0000259" key="2">
    <source>
        <dbReference type="Pfam" id="PF00171"/>
    </source>
</evidence>
<evidence type="ECO:0000256" key="1">
    <source>
        <dbReference type="ARBA" id="ARBA00023002"/>
    </source>
</evidence>
<dbReference type="Gene3D" id="3.40.309.10">
    <property type="entry name" value="Aldehyde Dehydrogenase, Chain A, domain 2"/>
    <property type="match status" value="1"/>
</dbReference>
<dbReference type="PANTHER" id="PTHR11699">
    <property type="entry name" value="ALDEHYDE DEHYDROGENASE-RELATED"/>
    <property type="match status" value="1"/>
</dbReference>
<reference evidence="3 4" key="1">
    <citation type="journal article" date="2019" name="Environ. Microbiol.">
        <title>Species interactions and distinct microbial communities in high Arctic permafrost affected cryosols are associated with the CH4 and CO2 gas fluxes.</title>
        <authorList>
            <person name="Altshuler I."/>
            <person name="Hamel J."/>
            <person name="Turney S."/>
            <person name="Magnuson E."/>
            <person name="Levesque R."/>
            <person name="Greer C."/>
            <person name="Whyte L.G."/>
        </authorList>
    </citation>
    <scope>NUCLEOTIDE SEQUENCE [LARGE SCALE GENOMIC DNA]</scope>
    <source>
        <strain evidence="3 4">S06.C</strain>
    </source>
</reference>
<comment type="caution">
    <text evidence="3">The sequence shown here is derived from an EMBL/GenBank/DDBJ whole genome shotgun (WGS) entry which is preliminary data.</text>
</comment>
<dbReference type="Pfam" id="PF00171">
    <property type="entry name" value="Aldedh"/>
    <property type="match status" value="1"/>
</dbReference>
<dbReference type="OrthoDB" id="6187633at2"/>
<organism evidence="3 4">
    <name type="scientific">Variovorax guangxiensis</name>
    <dbReference type="NCBI Taxonomy" id="1775474"/>
    <lineage>
        <taxon>Bacteria</taxon>
        <taxon>Pseudomonadati</taxon>
        <taxon>Pseudomonadota</taxon>
        <taxon>Betaproteobacteria</taxon>
        <taxon>Burkholderiales</taxon>
        <taxon>Comamonadaceae</taxon>
        <taxon>Variovorax</taxon>
    </lineage>
</organism>